<evidence type="ECO:0000259" key="1">
    <source>
        <dbReference type="Pfam" id="PF07238"/>
    </source>
</evidence>
<dbReference type="Pfam" id="PF07238">
    <property type="entry name" value="PilZ"/>
    <property type="match status" value="1"/>
</dbReference>
<proteinExistence type="predicted"/>
<feature type="domain" description="PilZ" evidence="1">
    <location>
        <begin position="157"/>
        <end position="221"/>
    </location>
</feature>
<dbReference type="Proteomes" id="UP001152321">
    <property type="component" value="Unassembled WGS sequence"/>
</dbReference>
<dbReference type="EMBL" id="JANRMI010000002">
    <property type="protein sequence ID" value="MDG0816404.1"/>
    <property type="molecule type" value="Genomic_DNA"/>
</dbReference>
<dbReference type="RefSeq" id="WP_277577883.1">
    <property type="nucleotide sequence ID" value="NZ_JANRMI010000002.1"/>
</dbReference>
<name>A0ABT6DHS8_9BACT</name>
<evidence type="ECO:0000313" key="2">
    <source>
        <dbReference type="EMBL" id="MDG0816404.1"/>
    </source>
</evidence>
<comment type="caution">
    <text evidence="2">The sequence shown here is derived from an EMBL/GenBank/DDBJ whole genome shotgun (WGS) entry which is preliminary data.</text>
</comment>
<evidence type="ECO:0000313" key="3">
    <source>
        <dbReference type="Proteomes" id="UP001152321"/>
    </source>
</evidence>
<organism evidence="2 3">
    <name type="scientific">Bdellovibrio svalbardensis</name>
    <dbReference type="NCBI Taxonomy" id="2972972"/>
    <lineage>
        <taxon>Bacteria</taxon>
        <taxon>Pseudomonadati</taxon>
        <taxon>Bdellovibrionota</taxon>
        <taxon>Bdellovibrionia</taxon>
        <taxon>Bdellovibrionales</taxon>
        <taxon>Pseudobdellovibrionaceae</taxon>
        <taxon>Bdellovibrio</taxon>
    </lineage>
</organism>
<keyword evidence="3" id="KW-1185">Reference proteome</keyword>
<reference evidence="2" key="1">
    <citation type="submission" date="2022-08" db="EMBL/GenBank/DDBJ databases">
        <title>Novel Bdellovibrio Species Isolated from Svalbard: Designation Bdellovibrio svalbardensis.</title>
        <authorList>
            <person name="Mitchell R.J."/>
            <person name="Choi S.Y."/>
        </authorList>
    </citation>
    <scope>NUCLEOTIDE SEQUENCE</scope>
    <source>
        <strain evidence="2">PAP01</strain>
    </source>
</reference>
<gene>
    <name evidence="2" type="ORF">NWE73_08520</name>
</gene>
<sequence>MMKTQVILTGISIVPKTFKKEKDLDVQIIENAYNIRELANQNKEVMVVVAYLPFIEMRHYDLYTHFQKTHPHMQIIFVVNELSGNMKLKLKHNEDFIVLWKTEENSLIENIHRALEGKRIKLRQDRREPHDVKGLLSPSTLPSGGMNSISKGFKPMLPGNFENLSQHGSCVKIAAKYYEPKDFVNLSYQNKEGEFITIQGQVRWSKWNKEEQTQELGLHFVSSN</sequence>
<protein>
    <submittedName>
        <fullName evidence="2">PilZ domain-containing protein</fullName>
    </submittedName>
</protein>
<accession>A0ABT6DHS8</accession>
<dbReference type="InterPro" id="IPR009875">
    <property type="entry name" value="PilZ_domain"/>
</dbReference>